<dbReference type="InterPro" id="IPR022477">
    <property type="entry name" value="Spore_YqfC"/>
</dbReference>
<evidence type="ECO:0000313" key="1">
    <source>
        <dbReference type="EMBL" id="MBC5639785.1"/>
    </source>
</evidence>
<keyword evidence="2" id="KW-1185">Reference proteome</keyword>
<name>A0A8I0ADK3_9CLOT</name>
<dbReference type="Proteomes" id="UP000662088">
    <property type="component" value="Unassembled WGS sequence"/>
</dbReference>
<gene>
    <name evidence="1" type="primary">yqfC</name>
    <name evidence="1" type="ORF">H8R92_04945</name>
</gene>
<evidence type="ECO:0000313" key="2">
    <source>
        <dbReference type="Proteomes" id="UP000662088"/>
    </source>
</evidence>
<reference evidence="1" key="1">
    <citation type="submission" date="2020-08" db="EMBL/GenBank/DDBJ databases">
        <title>Genome public.</title>
        <authorList>
            <person name="Liu C."/>
            <person name="Sun Q."/>
        </authorList>
    </citation>
    <scope>NUCLEOTIDE SEQUENCE</scope>
    <source>
        <strain evidence="1">NSJ-42</strain>
    </source>
</reference>
<proteinExistence type="predicted"/>
<organism evidence="1 2">
    <name type="scientific">Clostridium lentum</name>
    <dbReference type="NCBI Taxonomy" id="2763037"/>
    <lineage>
        <taxon>Bacteria</taxon>
        <taxon>Bacillati</taxon>
        <taxon>Bacillota</taxon>
        <taxon>Clostridia</taxon>
        <taxon>Eubacteriales</taxon>
        <taxon>Clostridiaceae</taxon>
        <taxon>Clostridium</taxon>
    </lineage>
</organism>
<protein>
    <submittedName>
        <fullName evidence="1">Sporulation protein YqfC</fullName>
    </submittedName>
</protein>
<dbReference type="Pfam" id="PF07873">
    <property type="entry name" value="YabP"/>
    <property type="match status" value="1"/>
</dbReference>
<dbReference type="EMBL" id="JACOOQ010000006">
    <property type="protein sequence ID" value="MBC5639785.1"/>
    <property type="molecule type" value="Genomic_DNA"/>
</dbReference>
<sequence length="92" mass="10598">MEDKLKKRKKVLVDKLEMPKEIVLDVPRITVIGRNEITIENHKGILIFEKNEIKIKTSLEPLTIKGNSFEILYIATSTLIISGYFDYIGYGE</sequence>
<dbReference type="AlphaFoldDB" id="A0A8I0ADK3"/>
<dbReference type="InterPro" id="IPR022476">
    <property type="entry name" value="Spore_YabP/YqfC"/>
</dbReference>
<dbReference type="NCBIfam" id="TIGR02856">
    <property type="entry name" value="spore_yqfC"/>
    <property type="match status" value="1"/>
</dbReference>
<comment type="caution">
    <text evidence="1">The sequence shown here is derived from an EMBL/GenBank/DDBJ whole genome shotgun (WGS) entry which is preliminary data.</text>
</comment>
<accession>A0A8I0ADK3</accession>
<dbReference type="RefSeq" id="WP_022212569.1">
    <property type="nucleotide sequence ID" value="NZ_JACOOQ010000006.1"/>
</dbReference>